<dbReference type="Proteomes" id="UP000248745">
    <property type="component" value="Unassembled WGS sequence"/>
</dbReference>
<gene>
    <name evidence="1" type="ORF">DN068_00960</name>
</gene>
<dbReference type="AlphaFoldDB" id="A0A2W2B436"/>
<evidence type="ECO:0000313" key="1">
    <source>
        <dbReference type="EMBL" id="PZF74798.1"/>
    </source>
</evidence>
<reference evidence="1 2" key="1">
    <citation type="submission" date="2018-06" db="EMBL/GenBank/DDBJ databases">
        <title>Mucibacter soli gen. nov., sp. nov., a new member of the family Chitinophagaceae producing mucin.</title>
        <authorList>
            <person name="Kim M.-K."/>
            <person name="Park S."/>
            <person name="Kim T.-S."/>
            <person name="Joung Y."/>
            <person name="Han J.-H."/>
            <person name="Kim S.B."/>
        </authorList>
    </citation>
    <scope>NUCLEOTIDE SEQUENCE [LARGE SCALE GENOMIC DNA]</scope>
    <source>
        <strain evidence="1 2">R1-15</strain>
    </source>
</reference>
<name>A0A2W2B436_9BACT</name>
<accession>A0A2W2B436</accession>
<keyword evidence="2" id="KW-1185">Reference proteome</keyword>
<comment type="caution">
    <text evidence="1">The sequence shown here is derived from an EMBL/GenBank/DDBJ whole genome shotgun (WGS) entry which is preliminary data.</text>
</comment>
<protein>
    <submittedName>
        <fullName evidence="1">Uncharacterized protein</fullName>
    </submittedName>
</protein>
<proteinExistence type="predicted"/>
<organism evidence="1 2">
    <name type="scientific">Taibaiella soli</name>
    <dbReference type="NCBI Taxonomy" id="1649169"/>
    <lineage>
        <taxon>Bacteria</taxon>
        <taxon>Pseudomonadati</taxon>
        <taxon>Bacteroidota</taxon>
        <taxon>Chitinophagia</taxon>
        <taxon>Chitinophagales</taxon>
        <taxon>Chitinophagaceae</taxon>
        <taxon>Taibaiella</taxon>
    </lineage>
</organism>
<dbReference type="EMBL" id="QKTW01000002">
    <property type="protein sequence ID" value="PZF74798.1"/>
    <property type="molecule type" value="Genomic_DNA"/>
</dbReference>
<sequence>MLLLSCGGSYDHNSPAGFIRYMEDPANGCCRTVETNAMIYKIQLATPQYMACRELINKTGSIDAELWKKRLAELDGTVFFIVKMARKNKENTTEGTSMTDQEHAAQMEAYYGQLAAADFSLIQNGSELQKLAYHFENNYGLSPENTIIIGFSVKNVQKDLSLTFNDRYTHTPAIKAEFSQSTISQLPNIQL</sequence>
<evidence type="ECO:0000313" key="2">
    <source>
        <dbReference type="Proteomes" id="UP000248745"/>
    </source>
</evidence>